<name>A0A8J2PPQ5_9HEXA</name>
<protein>
    <submittedName>
        <fullName evidence="2">Uncharacterized protein</fullName>
    </submittedName>
</protein>
<dbReference type="PANTHER" id="PTHR31094">
    <property type="entry name" value="RIKEN CDNA 2310061I04 GENE"/>
    <property type="match status" value="1"/>
</dbReference>
<dbReference type="PANTHER" id="PTHR31094:SF2">
    <property type="entry name" value="RIKEN CDNA 2310061I04 GENE"/>
    <property type="match status" value="1"/>
</dbReference>
<dbReference type="Proteomes" id="UP000708208">
    <property type="component" value="Unassembled WGS sequence"/>
</dbReference>
<evidence type="ECO:0000313" key="2">
    <source>
        <dbReference type="EMBL" id="CAG7822671.1"/>
    </source>
</evidence>
<feature type="region of interest" description="Disordered" evidence="1">
    <location>
        <begin position="102"/>
        <end position="126"/>
    </location>
</feature>
<gene>
    <name evidence="2" type="ORF">AFUS01_LOCUS32929</name>
</gene>
<dbReference type="EMBL" id="CAJVCH010527067">
    <property type="protein sequence ID" value="CAG7822671.1"/>
    <property type="molecule type" value="Genomic_DNA"/>
</dbReference>
<dbReference type="AlphaFoldDB" id="A0A8J2PPQ5"/>
<accession>A0A8J2PPQ5</accession>
<keyword evidence="3" id="KW-1185">Reference proteome</keyword>
<evidence type="ECO:0000313" key="3">
    <source>
        <dbReference type="Proteomes" id="UP000708208"/>
    </source>
</evidence>
<proteinExistence type="predicted"/>
<sequence>MAQYLRSLSIRIPAVTACLLNGPVYLSAREFSQLGSLSPHSHTFVPGFYLPSVKPNQHEGLGIRPGNSQRSHLPPLLSESAPPPIGNGKLYADLLVCPQPKPNQNEKNASAFPSDKSCKNPDGKPTPDQLNRVYLALQEEIPETFSRAPDSSLLTEDVVLVDNIRGKVFKGLSAYLSQFYLLRFVGHLKYSSVTAEIVSMSQDLKDGRVVVQWRIKGVLGFRVFLKFWQIRFWDWKSALNQKETWHDGISYYDVSGIDGKIYKHTVDRVIKDRLEEELHDKKLRLLEKLKLAGASGAFVSPLIIVAIIHSNKSTKDQDVGTGSMESTPYIHPYTISICLLEQNYPGSNQPPIYGLLLTCKYVSAERLLHGHQKMNGMIKHARKLMTPDQKGGFSLLAATAFTLPSMSY</sequence>
<dbReference type="Pfam" id="PF10184">
    <property type="entry name" value="DUF2358"/>
    <property type="match status" value="1"/>
</dbReference>
<feature type="region of interest" description="Disordered" evidence="1">
    <location>
        <begin position="59"/>
        <end position="79"/>
    </location>
</feature>
<evidence type="ECO:0000256" key="1">
    <source>
        <dbReference type="SAM" id="MobiDB-lite"/>
    </source>
</evidence>
<dbReference type="OrthoDB" id="44820at2759"/>
<comment type="caution">
    <text evidence="2">The sequence shown here is derived from an EMBL/GenBank/DDBJ whole genome shotgun (WGS) entry which is preliminary data.</text>
</comment>
<organism evidence="2 3">
    <name type="scientific">Allacma fusca</name>
    <dbReference type="NCBI Taxonomy" id="39272"/>
    <lineage>
        <taxon>Eukaryota</taxon>
        <taxon>Metazoa</taxon>
        <taxon>Ecdysozoa</taxon>
        <taxon>Arthropoda</taxon>
        <taxon>Hexapoda</taxon>
        <taxon>Collembola</taxon>
        <taxon>Symphypleona</taxon>
        <taxon>Sminthuridae</taxon>
        <taxon>Allacma</taxon>
    </lineage>
</organism>
<reference evidence="2" key="1">
    <citation type="submission" date="2021-06" db="EMBL/GenBank/DDBJ databases">
        <authorList>
            <person name="Hodson N. C."/>
            <person name="Mongue J. A."/>
            <person name="Jaron S. K."/>
        </authorList>
    </citation>
    <scope>NUCLEOTIDE SEQUENCE</scope>
</reference>
<dbReference type="InterPro" id="IPR018790">
    <property type="entry name" value="DUF2358"/>
</dbReference>